<feature type="chain" id="PRO_5046438297" evidence="2">
    <location>
        <begin position="26"/>
        <end position="579"/>
    </location>
</feature>
<proteinExistence type="predicted"/>
<gene>
    <name evidence="3" type="ORF">ACFOW7_11385</name>
</gene>
<name>A0ABV8MP32_9NEIS</name>
<evidence type="ECO:0000313" key="4">
    <source>
        <dbReference type="Proteomes" id="UP001595791"/>
    </source>
</evidence>
<dbReference type="RefSeq" id="WP_378164247.1">
    <property type="nucleotide sequence ID" value="NZ_JBHSBU010000001.1"/>
</dbReference>
<keyword evidence="2" id="KW-0732">Signal</keyword>
<dbReference type="EMBL" id="JBHSBU010000001">
    <property type="protein sequence ID" value="MFC4159948.1"/>
    <property type="molecule type" value="Genomic_DNA"/>
</dbReference>
<keyword evidence="4" id="KW-1185">Reference proteome</keyword>
<evidence type="ECO:0000256" key="1">
    <source>
        <dbReference type="SAM" id="MobiDB-lite"/>
    </source>
</evidence>
<protein>
    <submittedName>
        <fullName evidence="3">Uncharacterized protein</fullName>
    </submittedName>
</protein>
<accession>A0ABV8MP32</accession>
<evidence type="ECO:0000256" key="2">
    <source>
        <dbReference type="SAM" id="SignalP"/>
    </source>
</evidence>
<sequence>MSDKALARLRPLALAWALSGTGVLAADPVDFAALEVDQTRQIARYTLQLPSDRIHLLIRPSDRPAPLSRAEMTRSQGALARGECVISDQRSGSLEVWLAPTRCELYRSHQAWTVYAMVEDEDGKTGPIRAAAFPPQLDDGRPLKIEAFALLTSRYSPLPEVRLQLNRLPGKVNLLLRRADRPAPQQGEALRRREFAEDCVLQRDLPRHGDGTVPLDPAAASDKSPSQPGPCPDFDPQQDWRLYAAIDDTTGRADPTLHSAVLERPRQPARLLQAPQQISFGALDQYQVSLMVDQPFLAYPLAPKPGTTAPSFEQIVGSAQVLRHVGEPRLRSDGRTEYAVTLNITPSAGSKPSHLYIAVTDVTGRKLANAPSVLTLPLKAAPLDPTDRRAPQLTRLENLGQTVQVTADEPVELYGLLLKQGQRAPRRPAQLSGHFPCATYQLALDAGRPATLAVNRPELADCRLEEKSEYVFYLMARDGMGNLSELRRLPYQADRRSATWHAAFRALNRILPSLGASDWTVNEQGQVKLRLGDKDYLLTLGEQAAPIPARFDSLDWWLDDNKLFLRLPERDQAVTVNVQ</sequence>
<feature type="region of interest" description="Disordered" evidence="1">
    <location>
        <begin position="203"/>
        <end position="235"/>
    </location>
</feature>
<dbReference type="Proteomes" id="UP001595791">
    <property type="component" value="Unassembled WGS sequence"/>
</dbReference>
<comment type="caution">
    <text evidence="3">The sequence shown here is derived from an EMBL/GenBank/DDBJ whole genome shotgun (WGS) entry which is preliminary data.</text>
</comment>
<reference evidence="4" key="1">
    <citation type="journal article" date="2019" name="Int. J. Syst. Evol. Microbiol.">
        <title>The Global Catalogue of Microorganisms (GCM) 10K type strain sequencing project: providing services to taxonomists for standard genome sequencing and annotation.</title>
        <authorList>
            <consortium name="The Broad Institute Genomics Platform"/>
            <consortium name="The Broad Institute Genome Sequencing Center for Infectious Disease"/>
            <person name="Wu L."/>
            <person name="Ma J."/>
        </authorList>
    </citation>
    <scope>NUCLEOTIDE SEQUENCE [LARGE SCALE GENOMIC DNA]</scope>
    <source>
        <strain evidence="4">LMG 29894</strain>
    </source>
</reference>
<evidence type="ECO:0000313" key="3">
    <source>
        <dbReference type="EMBL" id="MFC4159948.1"/>
    </source>
</evidence>
<feature type="signal peptide" evidence="2">
    <location>
        <begin position="1"/>
        <end position="25"/>
    </location>
</feature>
<organism evidence="3 4">
    <name type="scientific">Chitinimonas lacunae</name>
    <dbReference type="NCBI Taxonomy" id="1963018"/>
    <lineage>
        <taxon>Bacteria</taxon>
        <taxon>Pseudomonadati</taxon>
        <taxon>Pseudomonadota</taxon>
        <taxon>Betaproteobacteria</taxon>
        <taxon>Neisseriales</taxon>
        <taxon>Chitinibacteraceae</taxon>
        <taxon>Chitinimonas</taxon>
    </lineage>
</organism>